<comment type="caution">
    <text evidence="2">The sequence shown here is derived from an EMBL/GenBank/DDBJ whole genome shotgun (WGS) entry which is preliminary data.</text>
</comment>
<accession>A0A1F6A1S6</accession>
<dbReference type="AlphaFoldDB" id="A0A1F6A1S6"/>
<protein>
    <submittedName>
        <fullName evidence="2">Uncharacterized protein</fullName>
    </submittedName>
</protein>
<gene>
    <name evidence="2" type="ORF">A2721_01440</name>
</gene>
<evidence type="ECO:0000313" key="3">
    <source>
        <dbReference type="Proteomes" id="UP000177871"/>
    </source>
</evidence>
<feature type="region of interest" description="Disordered" evidence="1">
    <location>
        <begin position="241"/>
        <end position="290"/>
    </location>
</feature>
<proteinExistence type="predicted"/>
<evidence type="ECO:0000256" key="1">
    <source>
        <dbReference type="SAM" id="MobiDB-lite"/>
    </source>
</evidence>
<dbReference type="EMBL" id="MFJK01000014">
    <property type="protein sequence ID" value="OGG18432.1"/>
    <property type="molecule type" value="Genomic_DNA"/>
</dbReference>
<dbReference type="STRING" id="1798381.A2721_01440"/>
<name>A0A1F6A1S6_9BACT</name>
<organism evidence="2 3">
    <name type="scientific">Candidatus Gottesmanbacteria bacterium RIFCSPHIGHO2_01_FULL_47_48</name>
    <dbReference type="NCBI Taxonomy" id="1798381"/>
    <lineage>
        <taxon>Bacteria</taxon>
        <taxon>Candidatus Gottesmaniibacteriota</taxon>
    </lineage>
</organism>
<feature type="compositionally biased region" description="Basic and acidic residues" evidence="1">
    <location>
        <begin position="262"/>
        <end position="290"/>
    </location>
</feature>
<reference evidence="2 3" key="1">
    <citation type="journal article" date="2016" name="Nat. Commun.">
        <title>Thousands of microbial genomes shed light on interconnected biogeochemical processes in an aquifer system.</title>
        <authorList>
            <person name="Anantharaman K."/>
            <person name="Brown C.T."/>
            <person name="Hug L.A."/>
            <person name="Sharon I."/>
            <person name="Castelle C.J."/>
            <person name="Probst A.J."/>
            <person name="Thomas B.C."/>
            <person name="Singh A."/>
            <person name="Wilkins M.J."/>
            <person name="Karaoz U."/>
            <person name="Brodie E.L."/>
            <person name="Williams K.H."/>
            <person name="Hubbard S.S."/>
            <person name="Banfield J.F."/>
        </authorList>
    </citation>
    <scope>NUCLEOTIDE SEQUENCE [LARGE SCALE GENOMIC DNA]</scope>
</reference>
<sequence>MPNSPDSSTVPNSAINPLELAAKQALAHGVPPDFEANQKRLATLNRLSAESRPIVDRLLARSADIADRLAPYGLSFLQKRAAEVRNLLWKDVLTYAQYTLVRRGKDDLMFFGGNLGDLDPLAINIQLDGKEYAVRTSTGFQTGEKVSPINHHAPGFVINPDGAVVIGGQAWTPFEVLTTILGNNNTNTEQRRPNYNVIMKTNDTRLEVDLPLRNSEGKWVIVTGLTSEQLARLQATLIQHLNPRRPYPNENDDPNSLAGHEQSARERGQSAHYDRTKKLAKEERARDPNP</sequence>
<evidence type="ECO:0000313" key="2">
    <source>
        <dbReference type="EMBL" id="OGG18432.1"/>
    </source>
</evidence>
<dbReference type="Proteomes" id="UP000177871">
    <property type="component" value="Unassembled WGS sequence"/>
</dbReference>